<comment type="caution">
    <text evidence="8">The sequence shown here is derived from an EMBL/GenBank/DDBJ whole genome shotgun (WGS) entry which is preliminary data.</text>
</comment>
<keyword evidence="9" id="KW-1185">Reference proteome</keyword>
<dbReference type="PANTHER" id="PTHR43549:SF3">
    <property type="entry name" value="MULTIDRUG RESISTANCE PROTEIN YPNP-RELATED"/>
    <property type="match status" value="1"/>
</dbReference>
<keyword evidence="5 7" id="KW-1133">Transmembrane helix</keyword>
<comment type="subcellular location">
    <subcellularLocation>
        <location evidence="1">Cell membrane</location>
        <topology evidence="1">Multi-pass membrane protein</topology>
    </subcellularLocation>
</comment>
<feature type="transmembrane region" description="Helical" evidence="7">
    <location>
        <begin position="16"/>
        <end position="36"/>
    </location>
</feature>
<feature type="transmembrane region" description="Helical" evidence="7">
    <location>
        <begin position="135"/>
        <end position="157"/>
    </location>
</feature>
<dbReference type="Proteomes" id="UP001649381">
    <property type="component" value="Unassembled WGS sequence"/>
</dbReference>
<accession>A0ABS9H5W6</accession>
<dbReference type="InterPro" id="IPR048279">
    <property type="entry name" value="MdtK-like"/>
</dbReference>
<protein>
    <submittedName>
        <fullName evidence="8">MATE family efflux transporter</fullName>
    </submittedName>
</protein>
<dbReference type="InterPro" id="IPR052031">
    <property type="entry name" value="Membrane_Transporter-Flippase"/>
</dbReference>
<evidence type="ECO:0000256" key="5">
    <source>
        <dbReference type="ARBA" id="ARBA00022989"/>
    </source>
</evidence>
<dbReference type="PANTHER" id="PTHR43549">
    <property type="entry name" value="MULTIDRUG RESISTANCE PROTEIN YPNP-RELATED"/>
    <property type="match status" value="1"/>
</dbReference>
<gene>
    <name evidence="8" type="ORF">L2716_16285</name>
</gene>
<evidence type="ECO:0000313" key="9">
    <source>
        <dbReference type="Proteomes" id="UP001649381"/>
    </source>
</evidence>
<dbReference type="InterPro" id="IPR002528">
    <property type="entry name" value="MATE_fam"/>
</dbReference>
<keyword evidence="3" id="KW-1003">Cell membrane</keyword>
<feature type="transmembrane region" description="Helical" evidence="7">
    <location>
        <begin position="379"/>
        <end position="400"/>
    </location>
</feature>
<evidence type="ECO:0000256" key="7">
    <source>
        <dbReference type="SAM" id="Phobius"/>
    </source>
</evidence>
<organism evidence="8 9">
    <name type="scientific">Pseudalkalibacillus berkeleyi</name>
    <dbReference type="NCBI Taxonomy" id="1069813"/>
    <lineage>
        <taxon>Bacteria</taxon>
        <taxon>Bacillati</taxon>
        <taxon>Bacillota</taxon>
        <taxon>Bacilli</taxon>
        <taxon>Bacillales</taxon>
        <taxon>Fictibacillaceae</taxon>
        <taxon>Pseudalkalibacillus</taxon>
    </lineage>
</organism>
<dbReference type="NCBIfam" id="TIGR00797">
    <property type="entry name" value="matE"/>
    <property type="match status" value="1"/>
</dbReference>
<evidence type="ECO:0000256" key="2">
    <source>
        <dbReference type="ARBA" id="ARBA00022448"/>
    </source>
</evidence>
<keyword evidence="4 7" id="KW-0812">Transmembrane</keyword>
<feature type="transmembrane region" description="Helical" evidence="7">
    <location>
        <begin position="48"/>
        <end position="73"/>
    </location>
</feature>
<feature type="transmembrane region" description="Helical" evidence="7">
    <location>
        <begin position="355"/>
        <end position="372"/>
    </location>
</feature>
<feature type="transmembrane region" description="Helical" evidence="7">
    <location>
        <begin position="236"/>
        <end position="261"/>
    </location>
</feature>
<feature type="transmembrane region" description="Helical" evidence="7">
    <location>
        <begin position="281"/>
        <end position="303"/>
    </location>
</feature>
<feature type="transmembrane region" description="Helical" evidence="7">
    <location>
        <begin position="94"/>
        <end position="115"/>
    </location>
</feature>
<evidence type="ECO:0000313" key="8">
    <source>
        <dbReference type="EMBL" id="MCF6139296.1"/>
    </source>
</evidence>
<dbReference type="EMBL" id="JAKIJS010000002">
    <property type="protein sequence ID" value="MCF6139296.1"/>
    <property type="molecule type" value="Genomic_DNA"/>
</dbReference>
<dbReference type="Pfam" id="PF01554">
    <property type="entry name" value="MatE"/>
    <property type="match status" value="2"/>
</dbReference>
<proteinExistence type="predicted"/>
<dbReference type="RefSeq" id="WP_236338060.1">
    <property type="nucleotide sequence ID" value="NZ_JAKIJS010000002.1"/>
</dbReference>
<evidence type="ECO:0000256" key="3">
    <source>
        <dbReference type="ARBA" id="ARBA00022475"/>
    </source>
</evidence>
<sequence length="451" mass="48985">MAQQMDFTKGSVSKQMIFFSVPIFLTNILQTSFQFIDSVWVGNLLGSSALGAISISATLIFTILSFIIGVNSASLTVLSQKKGADDTQGLKESLNAFVFVLGILAVSLGLIGFFLSGWLLNLLGTPAEIYPLAKSYLQVNFLGILFLFGYNFIGTVLRALGDSKTPIRFVLMAVILNTILDPIFISWFDMGIVGAAYATIISQGFAFVYGLVYSVWKAGVPFVKPYVPPRFYFVTLFKLGVPAGLQMMAISGGIAAIMGIVAHYGADVVAGFGAAQRIDSIIMLPAFTLGSAVNSMAGQNIGIRAWDRVDAISRNGILMILGVSFAISTVAFLSAENLIQLFVDDIETIEFGATYLKTVAFFYPFLGINFVLNGIVRAAGAMVQVLILNLISFWVLRVPLTYLFAKWLGESGIAYGIGSSFIISSIIAYGYYKFGKWREIEIFNEESNQHT</sequence>
<name>A0ABS9H5W6_9BACL</name>
<feature type="transmembrane region" description="Helical" evidence="7">
    <location>
        <begin position="315"/>
        <end position="335"/>
    </location>
</feature>
<evidence type="ECO:0000256" key="6">
    <source>
        <dbReference type="ARBA" id="ARBA00023136"/>
    </source>
</evidence>
<dbReference type="PIRSF" id="PIRSF006603">
    <property type="entry name" value="DinF"/>
    <property type="match status" value="1"/>
</dbReference>
<reference evidence="8 9" key="1">
    <citation type="submission" date="2022-01" db="EMBL/GenBank/DDBJ databases">
        <title>Alkalihalobacillus sp. EGI L200015, a novel bacterium isolated from a salt lake sediment.</title>
        <authorList>
            <person name="Gao L."/>
            <person name="Fang B.-Z."/>
            <person name="Li W.-J."/>
        </authorList>
    </citation>
    <scope>NUCLEOTIDE SEQUENCE [LARGE SCALE GENOMIC DNA]</scope>
    <source>
        <strain evidence="8 9">KCTC 12718</strain>
    </source>
</reference>
<keyword evidence="2" id="KW-0813">Transport</keyword>
<dbReference type="CDD" id="cd13138">
    <property type="entry name" value="MATE_yoeA_like"/>
    <property type="match status" value="1"/>
</dbReference>
<keyword evidence="6 7" id="KW-0472">Membrane</keyword>
<feature type="transmembrane region" description="Helical" evidence="7">
    <location>
        <begin position="194"/>
        <end position="216"/>
    </location>
</feature>
<evidence type="ECO:0000256" key="4">
    <source>
        <dbReference type="ARBA" id="ARBA00022692"/>
    </source>
</evidence>
<feature type="transmembrane region" description="Helical" evidence="7">
    <location>
        <begin position="169"/>
        <end position="188"/>
    </location>
</feature>
<evidence type="ECO:0000256" key="1">
    <source>
        <dbReference type="ARBA" id="ARBA00004651"/>
    </source>
</evidence>
<feature type="transmembrane region" description="Helical" evidence="7">
    <location>
        <begin position="412"/>
        <end position="432"/>
    </location>
</feature>